<dbReference type="OrthoDB" id="2157530at2759"/>
<proteinExistence type="predicted"/>
<dbReference type="InterPro" id="IPR052895">
    <property type="entry name" value="HetReg/Transcr_Mod"/>
</dbReference>
<keyword evidence="3" id="KW-1185">Reference proteome</keyword>
<dbReference type="InterPro" id="IPR010730">
    <property type="entry name" value="HET"/>
</dbReference>
<evidence type="ECO:0000313" key="2">
    <source>
        <dbReference type="EMBL" id="PSN64729.1"/>
    </source>
</evidence>
<dbReference type="STRING" id="1448308.A0A2T2NH83"/>
<protein>
    <recommendedName>
        <fullName evidence="1">Heterokaryon incompatibility domain-containing protein</fullName>
    </recommendedName>
</protein>
<sequence>MPHATSKDLYDSVRIPLSSKCIRLLNVHSPGPCTGAENTPIRCSLRVVDLDTSPSYAALSYVWNPEIDPSTSPRGDEKVADLRFETISCNGIAVSITPNCFSALEHLRQLHHSFTVWVDAICINQNDDKERAHQVRLMSDIYSGAHTTYVWLGSGTINSGKVIDYLLQAGPASFFFH</sequence>
<reference evidence="2 3" key="1">
    <citation type="journal article" date="2018" name="Front. Microbiol.">
        <title>Genome-Wide Analysis of Corynespora cassiicola Leaf Fall Disease Putative Effectors.</title>
        <authorList>
            <person name="Lopez D."/>
            <person name="Ribeiro S."/>
            <person name="Label P."/>
            <person name="Fumanal B."/>
            <person name="Venisse J.S."/>
            <person name="Kohler A."/>
            <person name="de Oliveira R.R."/>
            <person name="Labutti K."/>
            <person name="Lipzen A."/>
            <person name="Lail K."/>
            <person name="Bauer D."/>
            <person name="Ohm R.A."/>
            <person name="Barry K.W."/>
            <person name="Spatafora J."/>
            <person name="Grigoriev I.V."/>
            <person name="Martin F.M."/>
            <person name="Pujade-Renaud V."/>
        </authorList>
    </citation>
    <scope>NUCLEOTIDE SEQUENCE [LARGE SCALE GENOMIC DNA]</scope>
    <source>
        <strain evidence="2 3">Philippines</strain>
    </source>
</reference>
<accession>A0A2T2NH83</accession>
<dbReference type="Proteomes" id="UP000240883">
    <property type="component" value="Unassembled WGS sequence"/>
</dbReference>
<feature type="non-terminal residue" evidence="2">
    <location>
        <position position="177"/>
    </location>
</feature>
<organism evidence="2 3">
    <name type="scientific">Corynespora cassiicola Philippines</name>
    <dbReference type="NCBI Taxonomy" id="1448308"/>
    <lineage>
        <taxon>Eukaryota</taxon>
        <taxon>Fungi</taxon>
        <taxon>Dikarya</taxon>
        <taxon>Ascomycota</taxon>
        <taxon>Pezizomycotina</taxon>
        <taxon>Dothideomycetes</taxon>
        <taxon>Pleosporomycetidae</taxon>
        <taxon>Pleosporales</taxon>
        <taxon>Corynesporascaceae</taxon>
        <taxon>Corynespora</taxon>
    </lineage>
</organism>
<feature type="domain" description="Heterokaryon incompatibility" evidence="1">
    <location>
        <begin position="56"/>
        <end position="161"/>
    </location>
</feature>
<dbReference type="Pfam" id="PF06985">
    <property type="entry name" value="HET"/>
    <property type="match status" value="1"/>
</dbReference>
<dbReference type="EMBL" id="KZ678138">
    <property type="protein sequence ID" value="PSN64729.1"/>
    <property type="molecule type" value="Genomic_DNA"/>
</dbReference>
<gene>
    <name evidence="2" type="ORF">BS50DRAFT_498853</name>
</gene>
<name>A0A2T2NH83_CORCC</name>
<dbReference type="PANTHER" id="PTHR24148:SF64">
    <property type="entry name" value="HETEROKARYON INCOMPATIBILITY DOMAIN-CONTAINING PROTEIN"/>
    <property type="match status" value="1"/>
</dbReference>
<dbReference type="PANTHER" id="PTHR24148">
    <property type="entry name" value="ANKYRIN REPEAT DOMAIN-CONTAINING PROTEIN 39 HOMOLOG-RELATED"/>
    <property type="match status" value="1"/>
</dbReference>
<evidence type="ECO:0000259" key="1">
    <source>
        <dbReference type="Pfam" id="PF06985"/>
    </source>
</evidence>
<evidence type="ECO:0000313" key="3">
    <source>
        <dbReference type="Proteomes" id="UP000240883"/>
    </source>
</evidence>
<dbReference type="AlphaFoldDB" id="A0A2T2NH83"/>